<dbReference type="Pfam" id="PF08497">
    <property type="entry name" value="Radical_SAM_N"/>
    <property type="match status" value="1"/>
</dbReference>
<dbReference type="SUPFAM" id="SSF102114">
    <property type="entry name" value="Radical SAM enzymes"/>
    <property type="match status" value="1"/>
</dbReference>
<dbReference type="InterPro" id="IPR024560">
    <property type="entry name" value="UPF0313_C"/>
</dbReference>
<dbReference type="InterPro" id="IPR022946">
    <property type="entry name" value="UPF0313"/>
</dbReference>
<feature type="binding site" evidence="6">
    <location>
        <position position="314"/>
    </location>
    <ligand>
        <name>[4Fe-4S] cluster</name>
        <dbReference type="ChEBI" id="CHEBI:49883"/>
        <note>4Fe-4S-S-AdoMet</note>
    </ligand>
</feature>
<dbReference type="Pfam" id="PF11842">
    <property type="entry name" value="DUF3362"/>
    <property type="match status" value="1"/>
</dbReference>
<dbReference type="Proteomes" id="UP000294813">
    <property type="component" value="Unassembled WGS sequence"/>
</dbReference>
<name>A0A4R2RKW1_9FIRM</name>
<evidence type="ECO:0000256" key="6">
    <source>
        <dbReference type="HAMAP-Rule" id="MF_01251"/>
    </source>
</evidence>
<dbReference type="GO" id="GO:0003824">
    <property type="term" value="F:catalytic activity"/>
    <property type="evidence" value="ECO:0007669"/>
    <property type="project" value="InterPro"/>
</dbReference>
<feature type="region of interest" description="Disordered" evidence="7">
    <location>
        <begin position="591"/>
        <end position="624"/>
    </location>
</feature>
<dbReference type="NCBIfam" id="TIGR03904">
    <property type="entry name" value="SAM_YgiQ"/>
    <property type="match status" value="1"/>
</dbReference>
<evidence type="ECO:0000256" key="3">
    <source>
        <dbReference type="ARBA" id="ARBA00022723"/>
    </source>
</evidence>
<comment type="cofactor">
    <cofactor evidence="6">
        <name>[4Fe-4S] cluster</name>
        <dbReference type="ChEBI" id="CHEBI:49883"/>
    </cofactor>
    <text evidence="6">Binds 1 [4Fe-4S] cluster. The cluster is coordinated with 3 cysteines and an exchangeable S-adenosyl-L-methionine.</text>
</comment>
<dbReference type="PANTHER" id="PTHR32331">
    <property type="entry name" value="UPF0313 PROTEIN YGIQ"/>
    <property type="match status" value="1"/>
</dbReference>
<keyword evidence="5 6" id="KW-0411">Iron-sulfur</keyword>
<protein>
    <submittedName>
        <fullName evidence="9">Putative radical SAM protein YgiQ</fullName>
    </submittedName>
</protein>
<dbReference type="SMART" id="SM00729">
    <property type="entry name" value="Elp3"/>
    <property type="match status" value="1"/>
</dbReference>
<keyword evidence="1 6" id="KW-0004">4Fe-4S</keyword>
<comment type="similarity">
    <text evidence="6">Belongs to the UPF0313 family.</text>
</comment>
<evidence type="ECO:0000256" key="7">
    <source>
        <dbReference type="SAM" id="MobiDB-lite"/>
    </source>
</evidence>
<keyword evidence="10" id="KW-1185">Reference proteome</keyword>
<feature type="compositionally biased region" description="Basic and acidic residues" evidence="7">
    <location>
        <begin position="608"/>
        <end position="618"/>
    </location>
</feature>
<dbReference type="InterPro" id="IPR023404">
    <property type="entry name" value="rSAM_horseshoe"/>
</dbReference>
<proteinExistence type="inferred from homology"/>
<evidence type="ECO:0000256" key="2">
    <source>
        <dbReference type="ARBA" id="ARBA00022691"/>
    </source>
</evidence>
<dbReference type="HAMAP" id="MF_01251">
    <property type="entry name" value="UPF0313"/>
    <property type="match status" value="1"/>
</dbReference>
<dbReference type="InterPro" id="IPR006638">
    <property type="entry name" value="Elp3/MiaA/NifB-like_rSAM"/>
</dbReference>
<dbReference type="SFLD" id="SFLDS00029">
    <property type="entry name" value="Radical_SAM"/>
    <property type="match status" value="1"/>
</dbReference>
<keyword evidence="3 6" id="KW-0479">Metal-binding</keyword>
<evidence type="ECO:0000256" key="5">
    <source>
        <dbReference type="ARBA" id="ARBA00023014"/>
    </source>
</evidence>
<dbReference type="InterPro" id="IPR058240">
    <property type="entry name" value="rSAM_sf"/>
</dbReference>
<organism evidence="9 10">
    <name type="scientific">Heliophilum fasciatum</name>
    <dbReference type="NCBI Taxonomy" id="35700"/>
    <lineage>
        <taxon>Bacteria</taxon>
        <taxon>Bacillati</taxon>
        <taxon>Bacillota</taxon>
        <taxon>Clostridia</taxon>
        <taxon>Eubacteriales</taxon>
        <taxon>Heliobacteriaceae</taxon>
        <taxon>Heliophilum</taxon>
    </lineage>
</organism>
<evidence type="ECO:0000256" key="4">
    <source>
        <dbReference type="ARBA" id="ARBA00023004"/>
    </source>
</evidence>
<feature type="domain" description="Radical SAM core" evidence="8">
    <location>
        <begin position="300"/>
        <end position="573"/>
    </location>
</feature>
<evidence type="ECO:0000256" key="1">
    <source>
        <dbReference type="ARBA" id="ARBA00022485"/>
    </source>
</evidence>
<evidence type="ECO:0000259" key="8">
    <source>
        <dbReference type="PROSITE" id="PS51918"/>
    </source>
</evidence>
<keyword evidence="4 6" id="KW-0408">Iron</keyword>
<sequence length="624" mass="70184">MAATFLPMSKAEMAALEWDACDFILVTGDAYVDHPSFNAALIGRTLEAQGYRVGIISQPRWQDAQDFKRLGRPRLGWLVTAGNLDSMVNHYTAAKKRRSEDAYTAGGEAGKRPDRATIVYAQRCRQAYKEPPIIIGGIEASLRRFAHYDYWDDRVRRSILVDAKADLLIFGMGEATIGHIADELKRRRSGETFPYPLGQTIAGVCFLTTDRSTLPPEAALEIPPFEQVSSDKRAYAQAYMAQEKEQNPFAGKRLIQEHDGVFLVQNRPALPLSTEELDRVYGLPFARQPHPSYTDRGVPALAEVEFSLTAQRGCFGGCSFCALTFHQGRIIQARSDDSLVQEAEQLIKQPGFKGYIHDVGGPTANFRQPACAKQAKHGACRDQQCLFPEPCRQLVVDHAGYLRLLRRLRALKGVKKVFIRSGLRYDYLMADKPERRRQFLREICEHHVSGQLKVAPEHASPKVLRMMGKPSLKVYDAFQKEYMAANEALGKKQYLVPYLMSSHPGCGLPEAMEMFDTLQTWHHRPEQVQDFIPTPGSLSTCMYYTGFDPRTMEPLTVPRTTREKAMQRALLQPHLPVNRSLVYAALAAVGRGSGAKKTPKNHQSAAPSRERRRSDKNKGGKRRF</sequence>
<dbReference type="InterPro" id="IPR013704">
    <property type="entry name" value="UPF0313_N"/>
</dbReference>
<dbReference type="EMBL" id="SLXT01000018">
    <property type="protein sequence ID" value="TCP63468.1"/>
    <property type="molecule type" value="Genomic_DNA"/>
</dbReference>
<gene>
    <name evidence="9" type="ORF">EDD73_11811</name>
</gene>
<reference evidence="9 10" key="1">
    <citation type="submission" date="2019-03" db="EMBL/GenBank/DDBJ databases">
        <title>Genomic Encyclopedia of Type Strains, Phase IV (KMG-IV): sequencing the most valuable type-strain genomes for metagenomic binning, comparative biology and taxonomic classification.</title>
        <authorList>
            <person name="Goeker M."/>
        </authorList>
    </citation>
    <scope>NUCLEOTIDE SEQUENCE [LARGE SCALE GENOMIC DNA]</scope>
    <source>
        <strain evidence="9 10">DSM 11170</strain>
    </source>
</reference>
<feature type="binding site" evidence="6">
    <location>
        <position position="321"/>
    </location>
    <ligand>
        <name>[4Fe-4S] cluster</name>
        <dbReference type="ChEBI" id="CHEBI:49883"/>
        <note>4Fe-4S-S-AdoMet</note>
    </ligand>
</feature>
<dbReference type="RefSeq" id="WP_406567188.1">
    <property type="nucleotide sequence ID" value="NZ_JAOQNU010000017.1"/>
</dbReference>
<keyword evidence="2 6" id="KW-0949">S-adenosyl-L-methionine</keyword>
<comment type="caution">
    <text evidence="9">The sequence shown here is derived from an EMBL/GenBank/DDBJ whole genome shotgun (WGS) entry which is preliminary data.</text>
</comment>
<dbReference type="PANTHER" id="PTHR32331:SF0">
    <property type="entry name" value="UPF0313 PROTEIN YGIQ"/>
    <property type="match status" value="1"/>
</dbReference>
<evidence type="ECO:0000313" key="10">
    <source>
        <dbReference type="Proteomes" id="UP000294813"/>
    </source>
</evidence>
<accession>A0A4R2RKW1</accession>
<dbReference type="PROSITE" id="PS51918">
    <property type="entry name" value="RADICAL_SAM"/>
    <property type="match status" value="1"/>
</dbReference>
<dbReference type="Gene3D" id="3.80.30.20">
    <property type="entry name" value="tm_1862 like domain"/>
    <property type="match status" value="1"/>
</dbReference>
<dbReference type="SFLD" id="SFLDG01082">
    <property type="entry name" value="B12-binding_domain_containing"/>
    <property type="match status" value="1"/>
</dbReference>
<dbReference type="GO" id="GO:0005506">
    <property type="term" value="F:iron ion binding"/>
    <property type="evidence" value="ECO:0007669"/>
    <property type="project" value="UniProtKB-UniRule"/>
</dbReference>
<evidence type="ECO:0000313" key="9">
    <source>
        <dbReference type="EMBL" id="TCP63468.1"/>
    </source>
</evidence>
<dbReference type="GO" id="GO:0051539">
    <property type="term" value="F:4 iron, 4 sulfur cluster binding"/>
    <property type="evidence" value="ECO:0007669"/>
    <property type="project" value="UniProtKB-KW"/>
</dbReference>
<dbReference type="AlphaFoldDB" id="A0A4R2RKW1"/>
<dbReference type="SFLD" id="SFLDG01069">
    <property type="entry name" value="UPF0313"/>
    <property type="match status" value="1"/>
</dbReference>
<feature type="binding site" evidence="6">
    <location>
        <position position="318"/>
    </location>
    <ligand>
        <name>[4Fe-4S] cluster</name>
        <dbReference type="ChEBI" id="CHEBI:49883"/>
        <note>4Fe-4S-S-AdoMet</note>
    </ligand>
</feature>
<dbReference type="InterPro" id="IPR007197">
    <property type="entry name" value="rSAM"/>
</dbReference>